<protein>
    <submittedName>
        <fullName evidence="2">Uncharacterized protein</fullName>
    </submittedName>
</protein>
<sequence>MKPISEDDASKLPPDSFNARFIVDYLNHQLHVHHANAQFKRINQSSFEYYVHNSLAYAWESFACKQKGSDSPLHFTFGTPELRFICDHDALLELTVQEVASDDDSVGDMSEALRGAKFAYRVTTTRRTIVGNDFTVGDHESRIHLLVCDLEHAELPPSKKGDIVTEYGLRELLGSYLKALQLGGHHVLFFPPQFDEADYYRPPRLSLASDYVELTQQFGSSLTTEIQGFSQARINAHFSLTWGACMFAARERRSPLKWNSASSLAQYQTWLFEDLDPEIEWHSSMKFREPRVTILCAREIVLYFTLSEVRFYEARSYPNGPPEEERPKDNEGAWVIALIVDVQATKDSLRIIAETARYSEEFSEITGLREEHRDAYSDLTEFFVRRYIKLIASRRIAYRFRDDYSVIHTAGFDDGSWWMLERGSGASLSVFSNTIKHTRMEGFDVVIAISQTSINSQFTQLFKVYHSELSVRDQLDYKVEIKTITVQLLQPKGFQESGSEEWDESDQEADDEEATTNLAHSRAVVTVHVSSGSLHYWLDEDFEKISRPDHISGKVGEWRLAFEVDLAMCYNDELPEWRYRHQPFVYPPPPGEDSYRVRHVYLDLQNARFSPRYSTMEDWEYGIPDVIRARMTLAQFIKDDYFPLLIEKGVHIIASIPIFKPGSSSTFYKLTDITCRTYAVESKVAVRADEGDSTSYSEQLLFILGMTGYRSLPDVTRFIPSTQWLLRGRFSHGTLAISKSTFRERLHALLANINALTTLVHNSSASYMTKDVVQRWADHPDYRKKPSEWMPVNGTDSRAATKFAWHFENEMHLKQSGTQLTTHRDYEIECSTRNELELPDASMLSTGSLEIRIAGVIRLRMYSSRADSSWETESSVPWNVIIRIKTAAHGNVEVDIDGVDNLRPTPPKSTIRSGGANVPNVQATLRHHLPRRRDFEEVLKELKVLQGDWRYYYPATTPFTLCTPMLNNDGDFLFELRRSQTDVSQRVGRRRGRVAKLTPTTPTTPTSAGASGPDGYKVTPSRQASSESSNANDNGP</sequence>
<reference evidence="2" key="1">
    <citation type="submission" date="2019-01" db="EMBL/GenBank/DDBJ databases">
        <title>Draft genome sequences of three monokaryotic isolates of the white-rot basidiomycete fungus Dichomitus squalens.</title>
        <authorList>
            <consortium name="DOE Joint Genome Institute"/>
            <person name="Lopez S.C."/>
            <person name="Andreopoulos B."/>
            <person name="Pangilinan J."/>
            <person name="Lipzen A."/>
            <person name="Riley R."/>
            <person name="Ahrendt S."/>
            <person name="Ng V."/>
            <person name="Barry K."/>
            <person name="Daum C."/>
            <person name="Grigoriev I.V."/>
            <person name="Hilden K.S."/>
            <person name="Makela M.R."/>
            <person name="de Vries R.P."/>
        </authorList>
    </citation>
    <scope>NUCLEOTIDE SEQUENCE [LARGE SCALE GENOMIC DNA]</scope>
    <source>
        <strain evidence="2">OM18370.1</strain>
    </source>
</reference>
<gene>
    <name evidence="2" type="ORF">BD311DRAFT_719412</name>
</gene>
<proteinExistence type="predicted"/>
<evidence type="ECO:0000256" key="1">
    <source>
        <dbReference type="SAM" id="MobiDB-lite"/>
    </source>
</evidence>
<dbReference type="EMBL" id="ML143409">
    <property type="protein sequence ID" value="TBU29910.1"/>
    <property type="molecule type" value="Genomic_DNA"/>
</dbReference>
<name>A0A4Q9MQ61_9APHY</name>
<organism evidence="2">
    <name type="scientific">Dichomitus squalens</name>
    <dbReference type="NCBI Taxonomy" id="114155"/>
    <lineage>
        <taxon>Eukaryota</taxon>
        <taxon>Fungi</taxon>
        <taxon>Dikarya</taxon>
        <taxon>Basidiomycota</taxon>
        <taxon>Agaricomycotina</taxon>
        <taxon>Agaricomycetes</taxon>
        <taxon>Polyporales</taxon>
        <taxon>Polyporaceae</taxon>
        <taxon>Dichomitus</taxon>
    </lineage>
</organism>
<evidence type="ECO:0000313" key="2">
    <source>
        <dbReference type="EMBL" id="TBU29910.1"/>
    </source>
</evidence>
<feature type="compositionally biased region" description="Acidic residues" evidence="1">
    <location>
        <begin position="498"/>
        <end position="514"/>
    </location>
</feature>
<feature type="compositionally biased region" description="Polar residues" evidence="1">
    <location>
        <begin position="1020"/>
        <end position="1036"/>
    </location>
</feature>
<accession>A0A4Q9MQ61</accession>
<dbReference type="OrthoDB" id="5429442at2759"/>
<feature type="region of interest" description="Disordered" evidence="1">
    <location>
        <begin position="495"/>
        <end position="515"/>
    </location>
</feature>
<dbReference type="Proteomes" id="UP000292957">
    <property type="component" value="Unassembled WGS sequence"/>
</dbReference>
<dbReference type="AlphaFoldDB" id="A0A4Q9MQ61"/>
<feature type="region of interest" description="Disordered" evidence="1">
    <location>
        <begin position="981"/>
        <end position="1036"/>
    </location>
</feature>